<dbReference type="GO" id="GO:0005737">
    <property type="term" value="C:cytoplasm"/>
    <property type="evidence" value="ECO:0007669"/>
    <property type="project" value="UniProtKB-ARBA"/>
</dbReference>
<comment type="caution">
    <text evidence="8">The sequence shown here is derived from an EMBL/GenBank/DDBJ whole genome shotgun (WGS) entry which is preliminary data.</text>
</comment>
<dbReference type="InterPro" id="IPR018258">
    <property type="entry name" value="Ribosomal_bL21_CS"/>
</dbReference>
<dbReference type="AlphaFoldDB" id="A0AB33Z4V0"/>
<organism evidence="8 9">
    <name type="scientific">Cycloclasticus pugetii</name>
    <dbReference type="NCBI Taxonomy" id="34068"/>
    <lineage>
        <taxon>Bacteria</taxon>
        <taxon>Pseudomonadati</taxon>
        <taxon>Pseudomonadota</taxon>
        <taxon>Gammaproteobacteria</taxon>
        <taxon>Thiotrichales</taxon>
        <taxon>Piscirickettsiaceae</taxon>
        <taxon>Cycloclasticus</taxon>
    </lineage>
</organism>
<dbReference type="Proteomes" id="UP000015462">
    <property type="component" value="Unassembled WGS sequence"/>
</dbReference>
<dbReference type="EMBL" id="ASHL01000001">
    <property type="protein sequence ID" value="EPD14260.1"/>
    <property type="molecule type" value="Genomic_DNA"/>
</dbReference>
<dbReference type="GO" id="GO:1990904">
    <property type="term" value="C:ribonucleoprotein complex"/>
    <property type="evidence" value="ECO:0007669"/>
    <property type="project" value="UniProtKB-KW"/>
</dbReference>
<reference evidence="8 9" key="1">
    <citation type="journal article" date="2013" name="Genome Announc.">
        <title>Genome Sequence of the Pyrene- and Fluoranthene-Degrading Bacterium Cycloclasticus sp. Strain PY97M.</title>
        <authorList>
            <person name="Cui Z."/>
            <person name="Xu G."/>
            <person name="Li Q."/>
            <person name="Gao W."/>
            <person name="Zheng L."/>
        </authorList>
    </citation>
    <scope>NUCLEOTIDE SEQUENCE [LARGE SCALE GENOMIC DNA]</scope>
    <source>
        <strain evidence="8 9">PY97M</strain>
    </source>
</reference>
<proteinExistence type="inferred from homology"/>
<dbReference type="Pfam" id="PF00829">
    <property type="entry name" value="Ribosomal_L21p"/>
    <property type="match status" value="1"/>
</dbReference>
<sequence length="103" mass="11475">MYAVIQTGGKQYKVAEGDFLKIEKLDVEEGNEVTFDSVLLVNGEAGLKIGTPNIDGATVTATVKSQGRHKKVNIIKFKRRKHHMKKMGHRQYYTEVLITGISA</sequence>
<dbReference type="SUPFAM" id="SSF141091">
    <property type="entry name" value="L21p-like"/>
    <property type="match status" value="1"/>
</dbReference>
<protein>
    <recommendedName>
        <fullName evidence="6">Large ribosomal subunit protein bL21</fullName>
    </recommendedName>
</protein>
<dbReference type="PROSITE" id="PS01169">
    <property type="entry name" value="RIBOSOMAL_L21"/>
    <property type="match status" value="1"/>
</dbReference>
<dbReference type="GO" id="GO:0019843">
    <property type="term" value="F:rRNA binding"/>
    <property type="evidence" value="ECO:0007669"/>
    <property type="project" value="UniProtKB-UniRule"/>
</dbReference>
<dbReference type="GO" id="GO:0003735">
    <property type="term" value="F:structural constituent of ribosome"/>
    <property type="evidence" value="ECO:0007669"/>
    <property type="project" value="InterPro"/>
</dbReference>
<evidence type="ECO:0000256" key="7">
    <source>
        <dbReference type="RuleBase" id="RU000562"/>
    </source>
</evidence>
<evidence type="ECO:0000256" key="2">
    <source>
        <dbReference type="ARBA" id="ARBA00022730"/>
    </source>
</evidence>
<accession>A0AB33Z4V0</accession>
<dbReference type="InterPro" id="IPR028909">
    <property type="entry name" value="bL21-like"/>
</dbReference>
<dbReference type="InterPro" id="IPR001787">
    <property type="entry name" value="Ribosomal_bL21"/>
</dbReference>
<evidence type="ECO:0000256" key="6">
    <source>
        <dbReference type="HAMAP-Rule" id="MF_01363"/>
    </source>
</evidence>
<keyword evidence="4 6" id="KW-0689">Ribosomal protein</keyword>
<evidence type="ECO:0000256" key="4">
    <source>
        <dbReference type="ARBA" id="ARBA00022980"/>
    </source>
</evidence>
<gene>
    <name evidence="6" type="primary">rplU</name>
    <name evidence="8" type="ORF">L196_02145</name>
</gene>
<dbReference type="HAMAP" id="MF_01363">
    <property type="entry name" value="Ribosomal_bL21"/>
    <property type="match status" value="1"/>
</dbReference>
<keyword evidence="5 6" id="KW-0687">Ribonucleoprotein</keyword>
<comment type="subunit">
    <text evidence="6">Part of the 50S ribosomal subunit. Contacts protein L20.</text>
</comment>
<dbReference type="PANTHER" id="PTHR21349">
    <property type="entry name" value="50S RIBOSOMAL PROTEIN L21"/>
    <property type="match status" value="1"/>
</dbReference>
<evidence type="ECO:0000313" key="8">
    <source>
        <dbReference type="EMBL" id="EPD14260.1"/>
    </source>
</evidence>
<dbReference type="GO" id="GO:0006412">
    <property type="term" value="P:translation"/>
    <property type="evidence" value="ECO:0007669"/>
    <property type="project" value="UniProtKB-UniRule"/>
</dbReference>
<dbReference type="InterPro" id="IPR036164">
    <property type="entry name" value="bL21-like_sf"/>
</dbReference>
<keyword evidence="3 6" id="KW-0694">RNA-binding</keyword>
<dbReference type="NCBIfam" id="TIGR00061">
    <property type="entry name" value="L21"/>
    <property type="match status" value="1"/>
</dbReference>
<dbReference type="PANTHER" id="PTHR21349:SF0">
    <property type="entry name" value="LARGE RIBOSOMAL SUBUNIT PROTEIN BL21M"/>
    <property type="match status" value="1"/>
</dbReference>
<name>A0AB33Z4V0_9GAMM</name>
<dbReference type="GO" id="GO:0005840">
    <property type="term" value="C:ribosome"/>
    <property type="evidence" value="ECO:0007669"/>
    <property type="project" value="UniProtKB-KW"/>
</dbReference>
<evidence type="ECO:0000256" key="1">
    <source>
        <dbReference type="ARBA" id="ARBA00008563"/>
    </source>
</evidence>
<comment type="similarity">
    <text evidence="1 6 7">Belongs to the bacterial ribosomal protein bL21 family.</text>
</comment>
<comment type="function">
    <text evidence="6 7">This protein binds to 23S rRNA in the presence of protein L20.</text>
</comment>
<evidence type="ECO:0000256" key="3">
    <source>
        <dbReference type="ARBA" id="ARBA00022884"/>
    </source>
</evidence>
<evidence type="ECO:0000313" key="9">
    <source>
        <dbReference type="Proteomes" id="UP000015462"/>
    </source>
</evidence>
<keyword evidence="2 6" id="KW-0699">rRNA-binding</keyword>
<dbReference type="RefSeq" id="WP_015005372.1">
    <property type="nucleotide sequence ID" value="NZ_FQZJ01000002.1"/>
</dbReference>
<evidence type="ECO:0000256" key="5">
    <source>
        <dbReference type="ARBA" id="ARBA00023274"/>
    </source>
</evidence>
<keyword evidence="9" id="KW-1185">Reference proteome</keyword>